<dbReference type="PANTHER" id="PTHR43205:SF7">
    <property type="entry name" value="PROSTAGLANDIN REDUCTASE 1"/>
    <property type="match status" value="1"/>
</dbReference>
<dbReference type="ExpressionAtlas" id="A0A2K3NI01">
    <property type="expression patterns" value="baseline"/>
</dbReference>
<feature type="non-terminal residue" evidence="3">
    <location>
        <position position="292"/>
    </location>
</feature>
<evidence type="ECO:0000256" key="1">
    <source>
        <dbReference type="ARBA" id="ARBA00023002"/>
    </source>
</evidence>
<keyword evidence="1" id="KW-0560">Oxidoreductase</keyword>
<reference evidence="3 4" key="1">
    <citation type="journal article" date="2014" name="Am. J. Bot.">
        <title>Genome assembly and annotation for red clover (Trifolium pratense; Fabaceae).</title>
        <authorList>
            <person name="Istvanek J."/>
            <person name="Jaros M."/>
            <person name="Krenek A."/>
            <person name="Repkova J."/>
        </authorList>
    </citation>
    <scope>NUCLEOTIDE SEQUENCE [LARGE SCALE GENOMIC DNA]</scope>
    <source>
        <strain evidence="4">cv. Tatra</strain>
        <tissue evidence="3">Young leaves</tissue>
    </source>
</reference>
<dbReference type="InterPro" id="IPR013149">
    <property type="entry name" value="ADH-like_C"/>
</dbReference>
<organism evidence="3 4">
    <name type="scientific">Trifolium pratense</name>
    <name type="common">Red clover</name>
    <dbReference type="NCBI Taxonomy" id="57577"/>
    <lineage>
        <taxon>Eukaryota</taxon>
        <taxon>Viridiplantae</taxon>
        <taxon>Streptophyta</taxon>
        <taxon>Embryophyta</taxon>
        <taxon>Tracheophyta</taxon>
        <taxon>Spermatophyta</taxon>
        <taxon>Magnoliopsida</taxon>
        <taxon>eudicotyledons</taxon>
        <taxon>Gunneridae</taxon>
        <taxon>Pentapetalae</taxon>
        <taxon>rosids</taxon>
        <taxon>fabids</taxon>
        <taxon>Fabales</taxon>
        <taxon>Fabaceae</taxon>
        <taxon>Papilionoideae</taxon>
        <taxon>50 kb inversion clade</taxon>
        <taxon>NPAAA clade</taxon>
        <taxon>Hologalegina</taxon>
        <taxon>IRL clade</taxon>
        <taxon>Trifolieae</taxon>
        <taxon>Trifolium</taxon>
    </lineage>
</organism>
<accession>A0A2K3NI01</accession>
<evidence type="ECO:0000313" key="3">
    <source>
        <dbReference type="EMBL" id="PNY02643.1"/>
    </source>
</evidence>
<dbReference type="EMBL" id="ASHM01021620">
    <property type="protein sequence ID" value="PNY02643.1"/>
    <property type="molecule type" value="Genomic_DNA"/>
</dbReference>
<dbReference type="GO" id="GO:0032440">
    <property type="term" value="F:2-alkenal reductase [NAD(P)H] activity"/>
    <property type="evidence" value="ECO:0007669"/>
    <property type="project" value="TreeGrafter"/>
</dbReference>
<comment type="caution">
    <text evidence="3">The sequence shown here is derived from an EMBL/GenBank/DDBJ whole genome shotgun (WGS) entry which is preliminary data.</text>
</comment>
<dbReference type="Gene3D" id="3.90.180.10">
    <property type="entry name" value="Medium-chain alcohol dehydrogenases, catalytic domain"/>
    <property type="match status" value="2"/>
</dbReference>
<dbReference type="InterPro" id="IPR011032">
    <property type="entry name" value="GroES-like_sf"/>
</dbReference>
<proteinExistence type="predicted"/>
<feature type="domain" description="Alcohol dehydrogenase-like C-terminal" evidence="2">
    <location>
        <begin position="154"/>
        <end position="236"/>
    </location>
</feature>
<gene>
    <name evidence="3" type="ORF">L195_g025960</name>
</gene>
<dbReference type="SUPFAM" id="SSF50129">
    <property type="entry name" value="GroES-like"/>
    <property type="match status" value="2"/>
</dbReference>
<dbReference type="SUPFAM" id="SSF51735">
    <property type="entry name" value="NAD(P)-binding Rossmann-fold domains"/>
    <property type="match status" value="1"/>
</dbReference>
<dbReference type="Gene3D" id="3.40.50.720">
    <property type="entry name" value="NAD(P)-binding Rossmann-like Domain"/>
    <property type="match status" value="1"/>
</dbReference>
<dbReference type="FunFam" id="3.40.50.720:FF:000121">
    <property type="entry name" value="Prostaglandin reductase 2"/>
    <property type="match status" value="1"/>
</dbReference>
<name>A0A2K3NI01_TRIPR</name>
<dbReference type="Pfam" id="PF00107">
    <property type="entry name" value="ADH_zinc_N"/>
    <property type="match status" value="1"/>
</dbReference>
<dbReference type="PANTHER" id="PTHR43205">
    <property type="entry name" value="PROSTAGLANDIN REDUCTASE"/>
    <property type="match status" value="1"/>
</dbReference>
<evidence type="ECO:0000313" key="4">
    <source>
        <dbReference type="Proteomes" id="UP000236291"/>
    </source>
</evidence>
<dbReference type="AlphaFoldDB" id="A0A2K3NI01"/>
<evidence type="ECO:0000259" key="2">
    <source>
        <dbReference type="Pfam" id="PF00107"/>
    </source>
</evidence>
<dbReference type="Proteomes" id="UP000236291">
    <property type="component" value="Unassembled WGS sequence"/>
</dbReference>
<sequence>MSTSKYKGSLWRLIASNVLAAILNANWSLHFKQWDLGIHLEWKIISWSNIHNLEDKVDLEGVVLESGHKDYKEGDLVWGFTNWEEYSIVPAAQIIFKIEHTDVPLSYYTGILDQLAVREKTIVGQELMTAYVGFFEVGTPKKGDNVFVSAASGAVSQLVGQFAKLHGCYVVGSAGSKEKVDLLKNKFGYDEAINYKEEQDLDAALKRHFPEGIDIYFENVGGKTLDTVLLNMKLNGFGVADYYHLYAKFLEFLLPHIREGKVVYVEDIAEGLEKGPAALVGLFKGQNVGKQV</sequence>
<dbReference type="InterPro" id="IPR036291">
    <property type="entry name" value="NAD(P)-bd_dom_sf"/>
</dbReference>
<protein>
    <submittedName>
        <fullName evidence="3">NADP-dependent alkenal double bond reductase p1-like protein</fullName>
    </submittedName>
</protein>
<reference evidence="3 4" key="2">
    <citation type="journal article" date="2017" name="Front. Plant Sci.">
        <title>Gene Classification and Mining of Molecular Markers Useful in Red Clover (Trifolium pratense) Breeding.</title>
        <authorList>
            <person name="Istvanek J."/>
            <person name="Dluhosova J."/>
            <person name="Dluhos P."/>
            <person name="Patkova L."/>
            <person name="Nedelnik J."/>
            <person name="Repkova J."/>
        </authorList>
    </citation>
    <scope>NUCLEOTIDE SEQUENCE [LARGE SCALE GENOMIC DNA]</scope>
    <source>
        <strain evidence="4">cv. Tatra</strain>
        <tissue evidence="3">Young leaves</tissue>
    </source>
</reference>
<dbReference type="InterPro" id="IPR045010">
    <property type="entry name" value="MDR_fam"/>
</dbReference>